<dbReference type="Pfam" id="PF01494">
    <property type="entry name" value="FAD_binding_3"/>
    <property type="match status" value="1"/>
</dbReference>
<dbReference type="RefSeq" id="WP_138251014.1">
    <property type="nucleotide sequence ID" value="NZ_AP022616.1"/>
</dbReference>
<dbReference type="Gene3D" id="3.50.50.60">
    <property type="entry name" value="FAD/NAD(P)-binding domain"/>
    <property type="match status" value="1"/>
</dbReference>
<evidence type="ECO:0000313" key="1">
    <source>
        <dbReference type="EMBL" id="TLH60985.1"/>
    </source>
</evidence>
<evidence type="ECO:0000313" key="2">
    <source>
        <dbReference type="Proteomes" id="UP000309984"/>
    </source>
</evidence>
<dbReference type="AlphaFoldDB" id="A0A7I7ZVC0"/>
<dbReference type="InterPro" id="IPR002938">
    <property type="entry name" value="FAD-bd"/>
</dbReference>
<dbReference type="PANTHER" id="PTHR46865:SF8">
    <property type="entry name" value="POSSIBLE OXIDOREDUCTASE"/>
    <property type="match status" value="1"/>
</dbReference>
<sequence length="395" mass="43588">MRIAISGAGIAGPTLAYWLRRGGHDTTLIEKSPQRRTGGYVVDFWGLGYDIAERMGLCPQLEAAGYQVEDVRLVDRRGDRVGGFPTAGLRRALGGRFTSVPRGDLAALIHGAIDDDVETVFGDTITEVSQDVAGVRLELEHGGGREFDVLVGADGLHSPVRRLVFGPDSRFEHDLGYRVAAFEARGYRPRDELVYVSHGLPRRMVSRFTMRDDRTMFLLVFTADQVRGPEPAGIGEVKALLREVFADSGWESRQILMALDAADDVYYDRVCQIRMAKWYDGRVAVIGDAAAAVSLLAGEGTGLAMLEAYVLAGEIERAGAEFVTAFDRYQQSLRPFIAGKQRAAERFASSFAPRTAPGVWVRNQLSKLLSYPGVGDWMLRRQLHDDFRLPDYAPS</sequence>
<accession>A0A7I7ZVC0</accession>
<protein>
    <submittedName>
        <fullName evidence="1">Uncharacterized protein</fullName>
    </submittedName>
</protein>
<dbReference type="PANTHER" id="PTHR46865">
    <property type="entry name" value="OXIDOREDUCTASE-RELATED"/>
    <property type="match status" value="1"/>
</dbReference>
<gene>
    <name evidence="1" type="ORF">C1S79_25670</name>
</gene>
<dbReference type="Proteomes" id="UP000309984">
    <property type="component" value="Unassembled WGS sequence"/>
</dbReference>
<dbReference type="SUPFAM" id="SSF51905">
    <property type="entry name" value="FAD/NAD(P)-binding domain"/>
    <property type="match status" value="1"/>
</dbReference>
<reference evidence="1 2" key="1">
    <citation type="submission" date="2018-01" db="EMBL/GenBank/DDBJ databases">
        <title>Comparative genomics of Mycobacterium mucogenicum and Mycobacterium neoaurum clade members emphasizing tRNA and non-coding RNA.</title>
        <authorList>
            <person name="Behra P.R.K."/>
            <person name="Pettersson B.M.F."/>
            <person name="Das S."/>
            <person name="Dasgupta S."/>
            <person name="Kirsebom L.A."/>
        </authorList>
    </citation>
    <scope>NUCLEOTIDE SEQUENCE [LARGE SCALE GENOMIC DNA]</scope>
    <source>
        <strain evidence="1 2">DSM 45104</strain>
    </source>
</reference>
<organism evidence="1 2">
    <name type="scientific">Mycolicibacterium phocaicum</name>
    <dbReference type="NCBI Taxonomy" id="319706"/>
    <lineage>
        <taxon>Bacteria</taxon>
        <taxon>Bacillati</taxon>
        <taxon>Actinomycetota</taxon>
        <taxon>Actinomycetes</taxon>
        <taxon>Mycobacteriales</taxon>
        <taxon>Mycobacteriaceae</taxon>
        <taxon>Mycolicibacterium</taxon>
    </lineage>
</organism>
<dbReference type="Gene3D" id="3.30.9.10">
    <property type="entry name" value="D-Amino Acid Oxidase, subunit A, domain 2"/>
    <property type="match status" value="1"/>
</dbReference>
<dbReference type="PRINTS" id="PR00420">
    <property type="entry name" value="RNGMNOXGNASE"/>
</dbReference>
<dbReference type="InterPro" id="IPR051704">
    <property type="entry name" value="FAD_aromatic-hydroxylase"/>
</dbReference>
<dbReference type="EMBL" id="POTM01000060">
    <property type="protein sequence ID" value="TLH60985.1"/>
    <property type="molecule type" value="Genomic_DNA"/>
</dbReference>
<keyword evidence="2" id="KW-1185">Reference proteome</keyword>
<dbReference type="GO" id="GO:0071949">
    <property type="term" value="F:FAD binding"/>
    <property type="evidence" value="ECO:0007669"/>
    <property type="project" value="InterPro"/>
</dbReference>
<dbReference type="NCBIfam" id="NF005761">
    <property type="entry name" value="PRK07588.1"/>
    <property type="match status" value="1"/>
</dbReference>
<proteinExistence type="predicted"/>
<comment type="caution">
    <text evidence="1">The sequence shown here is derived from an EMBL/GenBank/DDBJ whole genome shotgun (WGS) entry which is preliminary data.</text>
</comment>
<dbReference type="InterPro" id="IPR036188">
    <property type="entry name" value="FAD/NAD-bd_sf"/>
</dbReference>
<name>A0A7I7ZVC0_9MYCO</name>